<gene>
    <name evidence="4" type="ORF">PTTT1_LOCUS15851</name>
</gene>
<feature type="transmembrane region" description="Helical" evidence="1">
    <location>
        <begin position="213"/>
        <end position="237"/>
    </location>
</feature>
<organism evidence="4">
    <name type="scientific">Phaeodactylum tricornutum</name>
    <name type="common">Diatom</name>
    <dbReference type="NCBI Taxonomy" id="2850"/>
    <lineage>
        <taxon>Eukaryota</taxon>
        <taxon>Sar</taxon>
        <taxon>Stramenopiles</taxon>
        <taxon>Ochrophyta</taxon>
        <taxon>Bacillariophyta</taxon>
        <taxon>Bacillariophyceae</taxon>
        <taxon>Bacillariophycidae</taxon>
        <taxon>Naviculales</taxon>
        <taxon>Phaeodactylaceae</taxon>
        <taxon>Phaeodactylum</taxon>
    </lineage>
</organism>
<keyword evidence="1" id="KW-1133">Transmembrane helix</keyword>
<evidence type="ECO:0000313" key="4">
    <source>
        <dbReference type="EMBL" id="CAG9281243.1"/>
    </source>
</evidence>
<name>A0A8J9TA55_PHATR</name>
<dbReference type="PROSITE" id="PS00022">
    <property type="entry name" value="EGF_1"/>
    <property type="match status" value="1"/>
</dbReference>
<evidence type="ECO:0000256" key="2">
    <source>
        <dbReference type="SAM" id="SignalP"/>
    </source>
</evidence>
<dbReference type="InterPro" id="IPR000742">
    <property type="entry name" value="EGF"/>
</dbReference>
<accession>A0A8J9TA55</accession>
<keyword evidence="1" id="KW-0812">Transmembrane</keyword>
<dbReference type="Proteomes" id="UP000836788">
    <property type="component" value="Chromosome 14"/>
</dbReference>
<evidence type="ECO:0000256" key="1">
    <source>
        <dbReference type="SAM" id="Phobius"/>
    </source>
</evidence>
<dbReference type="SUPFAM" id="SSF57196">
    <property type="entry name" value="EGF/Laminin"/>
    <property type="match status" value="1"/>
</dbReference>
<feature type="chain" id="PRO_5035468975" description="EGF-like domain-containing protein" evidence="2">
    <location>
        <begin position="34"/>
        <end position="297"/>
    </location>
</feature>
<sequence>MTRGKTYGCGDRVMHIRLGLFLLLSLMFQYATAQQECSPACGPYGRCSNVVRTCTGRDCEKACRCKAGFAGADCSIPFTLCEDTVNPAGTATVCYNGGSCLEAGHYDGVTKEDVWWCDCSTAYTSTGTAFAGHQCEFPHGVSCETGLTESSYAFCVNGGSCLESIAPGSPHPGCRCVGQFEGRHCQYAAGTAPEKELTYTDATRAFTDGDDGISAGVVFILVALVLAVVAGAIFLVLRRGRRNASNKEMDTNNAPQLDDLQLTSFVEHKPEQVGMESMDAIPLEDVDVDGSERTEII</sequence>
<proteinExistence type="predicted"/>
<evidence type="ECO:0000259" key="3">
    <source>
        <dbReference type="PROSITE" id="PS00022"/>
    </source>
</evidence>
<reference evidence="4" key="1">
    <citation type="submission" date="2022-02" db="EMBL/GenBank/DDBJ databases">
        <authorList>
            <person name="Giguere J D."/>
        </authorList>
    </citation>
    <scope>NUCLEOTIDE SEQUENCE</scope>
    <source>
        <strain evidence="4">CCAP 1055/1</strain>
    </source>
</reference>
<dbReference type="AlphaFoldDB" id="A0A8J9TA55"/>
<feature type="domain" description="EGF-like" evidence="3">
    <location>
        <begin position="174"/>
        <end position="185"/>
    </location>
</feature>
<keyword evidence="1" id="KW-0472">Membrane</keyword>
<keyword evidence="2" id="KW-0732">Signal</keyword>
<dbReference type="Gene3D" id="2.10.25.10">
    <property type="entry name" value="Laminin"/>
    <property type="match status" value="1"/>
</dbReference>
<feature type="signal peptide" evidence="2">
    <location>
        <begin position="1"/>
        <end position="33"/>
    </location>
</feature>
<protein>
    <recommendedName>
        <fullName evidence="3">EGF-like domain-containing protein</fullName>
    </recommendedName>
</protein>
<dbReference type="EMBL" id="OU594955">
    <property type="protein sequence ID" value="CAG9281243.1"/>
    <property type="molecule type" value="Genomic_DNA"/>
</dbReference>